<name>A0AAW0E5G1_9AGAR</name>
<keyword evidence="1" id="KW-1133">Transmembrane helix</keyword>
<sequence>MSREGVRTYYHYFTQPRPRCPRDKCVGTSISDHAEAEEGYTTTLVQFSDVSDLSHPITVDVNLDLAFVAAVLSSTGPDIHAQPSLWDWRTWPVGIRRTADGEPAYYPWLEWAVYGPAAHAAAAVVDELITRTGQVISSSRTGRSCIRCVTANHPRGVTDLIHELEDENEDPEADNTEIPPFTLHEVKRAAVLSVDGVNVLEDLVVWASKRQGFQFRTESGQSQEKARRLLIQAIDELVYYDTTHIVLSTQHHYVLLQLSGTCQLRVSRLYQINDSQSQLEDITELVLFYAHAIVNPGTPYSQRPTGTSTTLVYHVSIPPLPSPLFQPYEALFRNGRLTHRAKLSPAKEFAPTFSFPALPLRFHGDANLDRPDTDIGISFGRLVFWFLAFRVVAKTARSPSATQRLLREFHVYKALRIMQRGTIPTLIGLYTNTSNGSLVLITSHVGAPLVTFSSLTLKQRRTLFSRLLGLHRAGIQHNDFEPRNITISSCSSSPVILDFDNATLYHDCQGESCIELLEAARRLGLDPEEELHRFTSRQCPLRLFLGAIVLFCLLGIVAEWL</sequence>
<dbReference type="AlphaFoldDB" id="A0AAW0E5G1"/>
<evidence type="ECO:0000313" key="3">
    <source>
        <dbReference type="Proteomes" id="UP001362999"/>
    </source>
</evidence>
<protein>
    <submittedName>
        <fullName evidence="2">Proteophosphoglycan ppg4</fullName>
    </submittedName>
</protein>
<keyword evidence="1" id="KW-0472">Membrane</keyword>
<feature type="transmembrane region" description="Helical" evidence="1">
    <location>
        <begin position="541"/>
        <end position="558"/>
    </location>
</feature>
<dbReference type="Proteomes" id="UP001362999">
    <property type="component" value="Unassembled WGS sequence"/>
</dbReference>
<dbReference type="EMBL" id="JAWWNJ010000003">
    <property type="protein sequence ID" value="KAK7059385.1"/>
    <property type="molecule type" value="Genomic_DNA"/>
</dbReference>
<proteinExistence type="predicted"/>
<comment type="caution">
    <text evidence="2">The sequence shown here is derived from an EMBL/GenBank/DDBJ whole genome shotgun (WGS) entry which is preliminary data.</text>
</comment>
<evidence type="ECO:0000256" key="1">
    <source>
        <dbReference type="SAM" id="Phobius"/>
    </source>
</evidence>
<organism evidence="2 3">
    <name type="scientific">Favolaschia claudopus</name>
    <dbReference type="NCBI Taxonomy" id="2862362"/>
    <lineage>
        <taxon>Eukaryota</taxon>
        <taxon>Fungi</taxon>
        <taxon>Dikarya</taxon>
        <taxon>Basidiomycota</taxon>
        <taxon>Agaricomycotina</taxon>
        <taxon>Agaricomycetes</taxon>
        <taxon>Agaricomycetidae</taxon>
        <taxon>Agaricales</taxon>
        <taxon>Marasmiineae</taxon>
        <taxon>Mycenaceae</taxon>
        <taxon>Favolaschia</taxon>
    </lineage>
</organism>
<accession>A0AAW0E5G1</accession>
<reference evidence="2 3" key="1">
    <citation type="journal article" date="2024" name="J Genomics">
        <title>Draft genome sequencing and assembly of Favolaschia claudopus CIRM-BRFM 2984 isolated from oak limbs.</title>
        <authorList>
            <person name="Navarro D."/>
            <person name="Drula E."/>
            <person name="Chaduli D."/>
            <person name="Cazenave R."/>
            <person name="Ahrendt S."/>
            <person name="Wang J."/>
            <person name="Lipzen A."/>
            <person name="Daum C."/>
            <person name="Barry K."/>
            <person name="Grigoriev I.V."/>
            <person name="Favel A."/>
            <person name="Rosso M.N."/>
            <person name="Martin F."/>
        </authorList>
    </citation>
    <scope>NUCLEOTIDE SEQUENCE [LARGE SCALE GENOMIC DNA]</scope>
    <source>
        <strain evidence="2 3">CIRM-BRFM 2984</strain>
    </source>
</reference>
<evidence type="ECO:0000313" key="2">
    <source>
        <dbReference type="EMBL" id="KAK7059385.1"/>
    </source>
</evidence>
<keyword evidence="1" id="KW-0812">Transmembrane</keyword>
<dbReference type="InterPro" id="IPR011009">
    <property type="entry name" value="Kinase-like_dom_sf"/>
</dbReference>
<dbReference type="SUPFAM" id="SSF56112">
    <property type="entry name" value="Protein kinase-like (PK-like)"/>
    <property type="match status" value="1"/>
</dbReference>
<keyword evidence="3" id="KW-1185">Reference proteome</keyword>
<gene>
    <name evidence="2" type="ORF">R3P38DRAFT_960700</name>
</gene>